<evidence type="ECO:0000256" key="8">
    <source>
        <dbReference type="ARBA" id="ARBA00023125"/>
    </source>
</evidence>
<dbReference type="EMBL" id="DRZX01000166">
    <property type="protein sequence ID" value="HHS48888.1"/>
    <property type="molecule type" value="Genomic_DNA"/>
</dbReference>
<feature type="domain" description="Sigma-54 factor interaction" evidence="12">
    <location>
        <begin position="133"/>
        <end position="362"/>
    </location>
</feature>
<dbReference type="Proteomes" id="UP000886400">
    <property type="component" value="Unassembled WGS sequence"/>
</dbReference>
<keyword evidence="5" id="KW-0067">ATP-binding</keyword>
<reference evidence="14" key="1">
    <citation type="journal article" date="2020" name="mSystems">
        <title>Genome- and Community-Level Interaction Insights into Carbon Utilization and Element Cycling Functions of Hydrothermarchaeota in Hydrothermal Sediment.</title>
        <authorList>
            <person name="Zhou Z."/>
            <person name="Liu Y."/>
            <person name="Xu W."/>
            <person name="Pan J."/>
            <person name="Luo Z.H."/>
            <person name="Li M."/>
        </authorList>
    </citation>
    <scope>NUCLEOTIDE SEQUENCE [LARGE SCALE GENOMIC DNA]</scope>
    <source>
        <strain evidence="14">SpSt-1135</strain>
    </source>
</reference>
<keyword evidence="9" id="KW-0010">Activator</keyword>
<dbReference type="SMART" id="SM00382">
    <property type="entry name" value="AAA"/>
    <property type="match status" value="1"/>
</dbReference>
<dbReference type="GO" id="GO:0005524">
    <property type="term" value="F:ATP binding"/>
    <property type="evidence" value="ECO:0007669"/>
    <property type="project" value="UniProtKB-KW"/>
</dbReference>
<keyword evidence="8" id="KW-0238">DNA-binding</keyword>
<name>A0A7C6E8Q2_DESAE</name>
<evidence type="ECO:0000256" key="1">
    <source>
        <dbReference type="ARBA" id="ARBA00004496"/>
    </source>
</evidence>
<dbReference type="PANTHER" id="PTHR32071:SF21">
    <property type="entry name" value="TRANSCRIPTIONAL REGULATORY PROTEIN FLGR"/>
    <property type="match status" value="1"/>
</dbReference>
<dbReference type="PROSITE" id="PS00676">
    <property type="entry name" value="SIGMA54_INTERACT_2"/>
    <property type="match status" value="1"/>
</dbReference>
<dbReference type="PROSITE" id="PS50110">
    <property type="entry name" value="RESPONSE_REGULATORY"/>
    <property type="match status" value="1"/>
</dbReference>
<dbReference type="GO" id="GO:0005737">
    <property type="term" value="C:cytoplasm"/>
    <property type="evidence" value="ECO:0007669"/>
    <property type="project" value="UniProtKB-SubCell"/>
</dbReference>
<evidence type="ECO:0000256" key="5">
    <source>
        <dbReference type="ARBA" id="ARBA00022840"/>
    </source>
</evidence>
<dbReference type="FunFam" id="3.40.50.300:FF:000006">
    <property type="entry name" value="DNA-binding transcriptional regulator NtrC"/>
    <property type="match status" value="1"/>
</dbReference>
<dbReference type="Pfam" id="PF00158">
    <property type="entry name" value="Sigma54_activat"/>
    <property type="match status" value="1"/>
</dbReference>
<dbReference type="PROSITE" id="PS00675">
    <property type="entry name" value="SIGMA54_INTERACT_1"/>
    <property type="match status" value="1"/>
</dbReference>
<dbReference type="SMART" id="SM00448">
    <property type="entry name" value="REC"/>
    <property type="match status" value="1"/>
</dbReference>
<keyword evidence="7" id="KW-0805">Transcription regulation</keyword>
<accession>A0A7C6E8Q2</accession>
<proteinExistence type="predicted"/>
<keyword evidence="4" id="KW-0547">Nucleotide-binding</keyword>
<keyword evidence="10" id="KW-0804">Transcription</keyword>
<dbReference type="InterPro" id="IPR003593">
    <property type="entry name" value="AAA+_ATPase"/>
</dbReference>
<dbReference type="SUPFAM" id="SSF52172">
    <property type="entry name" value="CheY-like"/>
    <property type="match status" value="1"/>
</dbReference>
<evidence type="ECO:0000256" key="10">
    <source>
        <dbReference type="ARBA" id="ARBA00023163"/>
    </source>
</evidence>
<evidence type="ECO:0000256" key="9">
    <source>
        <dbReference type="ARBA" id="ARBA00023159"/>
    </source>
</evidence>
<keyword evidence="6" id="KW-0902">Two-component regulatory system</keyword>
<evidence type="ECO:0000256" key="3">
    <source>
        <dbReference type="ARBA" id="ARBA00022553"/>
    </source>
</evidence>
<evidence type="ECO:0000256" key="11">
    <source>
        <dbReference type="PROSITE-ProRule" id="PRU00169"/>
    </source>
</evidence>
<dbReference type="FunFam" id="3.40.50.2300:FF:000018">
    <property type="entry name" value="DNA-binding transcriptional regulator NtrC"/>
    <property type="match status" value="1"/>
</dbReference>
<dbReference type="GO" id="GO:0003677">
    <property type="term" value="F:DNA binding"/>
    <property type="evidence" value="ECO:0007669"/>
    <property type="project" value="UniProtKB-KW"/>
</dbReference>
<comment type="subcellular location">
    <subcellularLocation>
        <location evidence="1">Cytoplasm</location>
    </subcellularLocation>
</comment>
<dbReference type="GO" id="GO:0006355">
    <property type="term" value="P:regulation of DNA-templated transcription"/>
    <property type="evidence" value="ECO:0007669"/>
    <property type="project" value="InterPro"/>
</dbReference>
<evidence type="ECO:0000313" key="14">
    <source>
        <dbReference type="EMBL" id="HHS48888.1"/>
    </source>
</evidence>
<dbReference type="Pfam" id="PF25601">
    <property type="entry name" value="AAA_lid_14"/>
    <property type="match status" value="1"/>
</dbReference>
<dbReference type="PANTHER" id="PTHR32071">
    <property type="entry name" value="TRANSCRIPTIONAL REGULATORY PROTEIN"/>
    <property type="match status" value="1"/>
</dbReference>
<dbReference type="PROSITE" id="PS50045">
    <property type="entry name" value="SIGMA54_INTERACT_4"/>
    <property type="match status" value="1"/>
</dbReference>
<feature type="modified residue" description="4-aspartylphosphate" evidence="11">
    <location>
        <position position="51"/>
    </location>
</feature>
<dbReference type="InterPro" id="IPR011006">
    <property type="entry name" value="CheY-like_superfamily"/>
</dbReference>
<dbReference type="InterPro" id="IPR025944">
    <property type="entry name" value="Sigma_54_int_dom_CS"/>
</dbReference>
<sequence length="379" mass="42739">MKVLVVDDDEQLRIALSSTLKHLSHDCILAQNAKEALTLLKKESFDLILSDLKMPKTDGIELLKQVKQNNINTPFVIMTAFGTIETAVLAIKLGAFDFIVKPFSKETIEKIISLSTSYNTFKPVQEANNEDEFVFKSKKMQETLNLVKKVAKTDATVLLSGETGTGKEVIAKLIHRLSNRSKEKFISINCASIPASLLESELFGYEKGAFSGAIKTYKGKFEQANGGTLLLDEISEMPLELQAKLLRVLQEKVVDKLGSTQSVSVDTRIICTTNKNLVEQVKNGYFREDLFYRISVFPVLLSPLRERSEDIPYLVDFFIKKYAKKFQKNIQGISNEALEILLNYNWPGNVRELENTIERAIILSKQNFLSTEDIFLHGI</sequence>
<dbReference type="SUPFAM" id="SSF52540">
    <property type="entry name" value="P-loop containing nucleoside triphosphate hydrolases"/>
    <property type="match status" value="1"/>
</dbReference>
<evidence type="ECO:0000256" key="7">
    <source>
        <dbReference type="ARBA" id="ARBA00023015"/>
    </source>
</evidence>
<dbReference type="Gene3D" id="3.40.50.2300">
    <property type="match status" value="1"/>
</dbReference>
<dbReference type="PROSITE" id="PS00688">
    <property type="entry name" value="SIGMA54_INTERACT_3"/>
    <property type="match status" value="1"/>
</dbReference>
<dbReference type="InterPro" id="IPR025943">
    <property type="entry name" value="Sigma_54_int_dom_ATP-bd_2"/>
</dbReference>
<dbReference type="Gene3D" id="3.40.50.300">
    <property type="entry name" value="P-loop containing nucleotide triphosphate hydrolases"/>
    <property type="match status" value="1"/>
</dbReference>
<evidence type="ECO:0000256" key="4">
    <source>
        <dbReference type="ARBA" id="ARBA00022741"/>
    </source>
</evidence>
<keyword evidence="3 11" id="KW-0597">Phosphoprotein</keyword>
<comment type="caution">
    <text evidence="14">The sequence shown here is derived from an EMBL/GenBank/DDBJ whole genome shotgun (WGS) entry which is preliminary data.</text>
</comment>
<evidence type="ECO:0000256" key="6">
    <source>
        <dbReference type="ARBA" id="ARBA00023012"/>
    </source>
</evidence>
<dbReference type="InterPro" id="IPR027417">
    <property type="entry name" value="P-loop_NTPase"/>
</dbReference>
<dbReference type="InterPro" id="IPR001789">
    <property type="entry name" value="Sig_transdc_resp-reg_receiver"/>
</dbReference>
<dbReference type="Pfam" id="PF00072">
    <property type="entry name" value="Response_reg"/>
    <property type="match status" value="1"/>
</dbReference>
<dbReference type="InterPro" id="IPR058031">
    <property type="entry name" value="AAA_lid_NorR"/>
</dbReference>
<evidence type="ECO:0000259" key="12">
    <source>
        <dbReference type="PROSITE" id="PS50045"/>
    </source>
</evidence>
<keyword evidence="2" id="KW-0963">Cytoplasm</keyword>
<dbReference type="InterPro" id="IPR025662">
    <property type="entry name" value="Sigma_54_int_dom_ATP-bd_1"/>
</dbReference>
<dbReference type="FunFam" id="1.10.8.60:FF:000014">
    <property type="entry name" value="DNA-binding transcriptional regulator NtrC"/>
    <property type="match status" value="1"/>
</dbReference>
<protein>
    <submittedName>
        <fullName evidence="14">Sigma-54-dependent Fis family transcriptional regulator</fullName>
    </submittedName>
</protein>
<dbReference type="GO" id="GO:0000160">
    <property type="term" value="P:phosphorelay signal transduction system"/>
    <property type="evidence" value="ECO:0007669"/>
    <property type="project" value="UniProtKB-KW"/>
</dbReference>
<dbReference type="Gene3D" id="1.10.8.60">
    <property type="match status" value="1"/>
</dbReference>
<organism evidence="14">
    <name type="scientific">Desulfurella acetivorans</name>
    <dbReference type="NCBI Taxonomy" id="33002"/>
    <lineage>
        <taxon>Bacteria</taxon>
        <taxon>Pseudomonadati</taxon>
        <taxon>Campylobacterota</taxon>
        <taxon>Desulfurellia</taxon>
        <taxon>Desulfurellales</taxon>
        <taxon>Desulfurellaceae</taxon>
        <taxon>Desulfurella</taxon>
    </lineage>
</organism>
<evidence type="ECO:0000259" key="13">
    <source>
        <dbReference type="PROSITE" id="PS50110"/>
    </source>
</evidence>
<feature type="domain" description="Response regulatory" evidence="13">
    <location>
        <begin position="2"/>
        <end position="116"/>
    </location>
</feature>
<dbReference type="CDD" id="cd00009">
    <property type="entry name" value="AAA"/>
    <property type="match status" value="1"/>
</dbReference>
<gene>
    <name evidence="14" type="ORF">ENM99_03390</name>
</gene>
<dbReference type="InterPro" id="IPR002078">
    <property type="entry name" value="Sigma_54_int"/>
</dbReference>
<evidence type="ECO:0000256" key="2">
    <source>
        <dbReference type="ARBA" id="ARBA00022490"/>
    </source>
</evidence>
<dbReference type="AlphaFoldDB" id="A0A7C6E8Q2"/>